<dbReference type="OrthoDB" id="9769193at2"/>
<feature type="chain" id="PRO_5010292261" evidence="1">
    <location>
        <begin position="24"/>
        <end position="421"/>
    </location>
</feature>
<dbReference type="PROSITE" id="PS51257">
    <property type="entry name" value="PROKAR_LIPOPROTEIN"/>
    <property type="match status" value="1"/>
</dbReference>
<dbReference type="EMBL" id="FMUR01000008">
    <property type="protein sequence ID" value="SCY13720.1"/>
    <property type="molecule type" value="Genomic_DNA"/>
</dbReference>
<feature type="domain" description="MglB-2 periplasmic binding protein" evidence="3">
    <location>
        <begin position="343"/>
        <end position="412"/>
    </location>
</feature>
<dbReference type="RefSeq" id="WP_074462155.1">
    <property type="nucleotide sequence ID" value="NZ_FMUR01000008.1"/>
</dbReference>
<proteinExistence type="predicted"/>
<dbReference type="InterPro" id="IPR040740">
    <property type="entry name" value="MglB-2_Peripla_BP"/>
</dbReference>
<keyword evidence="1" id="KW-0732">Signal</keyword>
<sequence>MNLGKKILPPILLAFAVTSSACAETASTSMMNDAIISNKDKPVVWFNRQPSNSETGEPDYEAITFNKHTYYVGADTEQGAALQGEMIIKYISECDSSLDRNGDGIIGYVLAIGDDGHNSSASRTRAERKACGTAVKKNDVIISDAVELNLDGSSNIVQDGHVTLEGKDYIIRELASKEMKSPDGATWNADAAAVALDEWVKQFGDDIDVIISSNDGMGLKMFDNWAHSNGVPVFGYDANGDCVAAIKDGFCGSISQRAEVQAYMTLRIIRNCLDGVDANTGIATIDEAGNVLNEADFYYADRERAFKALNLAVTEDNYQSHLDPRATYDMVSHQLDAKTHPRKKVWINIYSDKDDFLSQTYQPLLQQYAYTLNLDVTIVIGNGYDESSITSQLPNPSEYDAYAINMIKTDHAKIYMDLLSK</sequence>
<reference evidence="5" key="1">
    <citation type="submission" date="2016-10" db="EMBL/GenBank/DDBJ databases">
        <authorList>
            <person name="Varghese N."/>
            <person name="Submissions S."/>
        </authorList>
    </citation>
    <scope>NUCLEOTIDE SEQUENCE [LARGE SCALE GENOMIC DNA]</scope>
    <source>
        <strain evidence="5">XBD2006</strain>
    </source>
</reference>
<dbReference type="SUPFAM" id="SSF53822">
    <property type="entry name" value="Periplasmic binding protein-like I"/>
    <property type="match status" value="1"/>
</dbReference>
<feature type="domain" description="Periplasmic binding protein" evidence="2">
    <location>
        <begin position="26"/>
        <end position="275"/>
    </location>
</feature>
<dbReference type="InterPro" id="IPR028082">
    <property type="entry name" value="Peripla_BP_I"/>
</dbReference>
<dbReference type="AlphaFoldDB" id="A0A1G5DH80"/>
<evidence type="ECO:0000259" key="2">
    <source>
        <dbReference type="Pfam" id="PF13407"/>
    </source>
</evidence>
<feature type="signal peptide" evidence="1">
    <location>
        <begin position="1"/>
        <end position="23"/>
    </location>
</feature>
<dbReference type="Pfam" id="PF13407">
    <property type="entry name" value="Peripla_BP_4"/>
    <property type="match status" value="1"/>
</dbReference>
<gene>
    <name evidence="4" type="ORF">SAMN02910451_01517</name>
</gene>
<dbReference type="Pfam" id="PF18610">
    <property type="entry name" value="Peripla_BP_7"/>
    <property type="match status" value="1"/>
</dbReference>
<evidence type="ECO:0000313" key="5">
    <source>
        <dbReference type="Proteomes" id="UP000183047"/>
    </source>
</evidence>
<accession>A0A1G5DH80</accession>
<evidence type="ECO:0000313" key="4">
    <source>
        <dbReference type="EMBL" id="SCY13720.1"/>
    </source>
</evidence>
<evidence type="ECO:0000259" key="3">
    <source>
        <dbReference type="Pfam" id="PF18610"/>
    </source>
</evidence>
<evidence type="ECO:0000256" key="1">
    <source>
        <dbReference type="SAM" id="SignalP"/>
    </source>
</evidence>
<protein>
    <submittedName>
        <fullName evidence="4">Monosaccharide ABC transporter substrate-binding protein, CUT2 family</fullName>
    </submittedName>
</protein>
<organism evidence="4 5">
    <name type="scientific">Butyrivibrio hungatei</name>
    <dbReference type="NCBI Taxonomy" id="185008"/>
    <lineage>
        <taxon>Bacteria</taxon>
        <taxon>Bacillati</taxon>
        <taxon>Bacillota</taxon>
        <taxon>Clostridia</taxon>
        <taxon>Lachnospirales</taxon>
        <taxon>Lachnospiraceae</taxon>
        <taxon>Butyrivibrio</taxon>
    </lineage>
</organism>
<dbReference type="InterPro" id="IPR025997">
    <property type="entry name" value="SBP_2_dom"/>
</dbReference>
<dbReference type="Gene3D" id="3.40.50.2300">
    <property type="match status" value="1"/>
</dbReference>
<name>A0A1G5DH80_9FIRM</name>
<dbReference type="Proteomes" id="UP000183047">
    <property type="component" value="Unassembled WGS sequence"/>
</dbReference>
<keyword evidence="5" id="KW-1185">Reference proteome</keyword>